<sequence>MMNVVYSTLEGTSVKLAPMKREHAEPLYEAGRDPAVWTYMQARMQSPEQMRAIVDEAVAAAERGEELPYTIFDAAGERALGSTRLYDMSVAHRNLEIGWTWLTPSVWRTRVNTECKRLLLAHAFETMGAIRVQLKADARNARSRQAIERIGGVYEGTLRQHRILPDGFIRDTVYYSILEREWPEAKRRLDDRLARRD</sequence>
<dbReference type="Pfam" id="PF13302">
    <property type="entry name" value="Acetyltransf_3"/>
    <property type="match status" value="1"/>
</dbReference>
<dbReference type="AlphaFoldDB" id="A0A2V5JVF9"/>
<dbReference type="RefSeq" id="WP_110843422.1">
    <property type="nucleotide sequence ID" value="NZ_QJVJ01000017.1"/>
</dbReference>
<dbReference type="PANTHER" id="PTHR43610:SF1">
    <property type="entry name" value="N-ACETYLTRANSFERASE DOMAIN-CONTAINING PROTEIN"/>
    <property type="match status" value="1"/>
</dbReference>
<proteinExistence type="predicted"/>
<evidence type="ECO:0000313" key="3">
    <source>
        <dbReference type="Proteomes" id="UP000247476"/>
    </source>
</evidence>
<dbReference type="InterPro" id="IPR016181">
    <property type="entry name" value="Acyl_CoA_acyltransferase"/>
</dbReference>
<dbReference type="InterPro" id="IPR000182">
    <property type="entry name" value="GNAT_dom"/>
</dbReference>
<keyword evidence="3" id="KW-1185">Reference proteome</keyword>
<protein>
    <submittedName>
        <fullName evidence="2">GNAT family N-acetyltransferase</fullName>
    </submittedName>
</protein>
<evidence type="ECO:0000313" key="2">
    <source>
        <dbReference type="EMBL" id="PYI50679.1"/>
    </source>
</evidence>
<name>A0A2V5JVF9_9BACL</name>
<keyword evidence="2" id="KW-0808">Transferase</keyword>
<comment type="caution">
    <text evidence="2">The sequence shown here is derived from an EMBL/GenBank/DDBJ whole genome shotgun (WGS) entry which is preliminary data.</text>
</comment>
<evidence type="ECO:0000259" key="1">
    <source>
        <dbReference type="Pfam" id="PF13302"/>
    </source>
</evidence>
<gene>
    <name evidence="2" type="ORF">DLM86_28325</name>
</gene>
<reference evidence="2 3" key="1">
    <citation type="submission" date="2018-05" db="EMBL/GenBank/DDBJ databases">
        <title>Paenibacillus flagellatus sp. nov., isolated from selenium mineral soil.</title>
        <authorList>
            <person name="Dai X."/>
        </authorList>
    </citation>
    <scope>NUCLEOTIDE SEQUENCE [LARGE SCALE GENOMIC DNA]</scope>
    <source>
        <strain evidence="2 3">DXL2</strain>
    </source>
</reference>
<dbReference type="SUPFAM" id="SSF55729">
    <property type="entry name" value="Acyl-CoA N-acyltransferases (Nat)"/>
    <property type="match status" value="1"/>
</dbReference>
<dbReference type="GO" id="GO:0016747">
    <property type="term" value="F:acyltransferase activity, transferring groups other than amino-acyl groups"/>
    <property type="evidence" value="ECO:0007669"/>
    <property type="project" value="InterPro"/>
</dbReference>
<dbReference type="OrthoDB" id="9795199at2"/>
<dbReference type="Proteomes" id="UP000247476">
    <property type="component" value="Unassembled WGS sequence"/>
</dbReference>
<dbReference type="EMBL" id="QJVJ01000017">
    <property type="protein sequence ID" value="PYI50679.1"/>
    <property type="molecule type" value="Genomic_DNA"/>
</dbReference>
<accession>A0A2V5JVF9</accession>
<dbReference type="PANTHER" id="PTHR43610">
    <property type="entry name" value="BLL6696 PROTEIN"/>
    <property type="match status" value="1"/>
</dbReference>
<feature type="domain" description="N-acetyltransferase" evidence="1">
    <location>
        <begin position="15"/>
        <end position="152"/>
    </location>
</feature>
<organism evidence="2 3">
    <name type="scientific">Paenibacillus flagellatus</name>
    <dbReference type="NCBI Taxonomy" id="2211139"/>
    <lineage>
        <taxon>Bacteria</taxon>
        <taxon>Bacillati</taxon>
        <taxon>Bacillota</taxon>
        <taxon>Bacilli</taxon>
        <taxon>Bacillales</taxon>
        <taxon>Paenibacillaceae</taxon>
        <taxon>Paenibacillus</taxon>
    </lineage>
</organism>
<dbReference type="Gene3D" id="3.40.630.30">
    <property type="match status" value="1"/>
</dbReference>